<keyword evidence="4" id="KW-1003">Cell membrane</keyword>
<keyword evidence="6 10" id="KW-0067">ATP-binding</keyword>
<dbReference type="SMART" id="SM00382">
    <property type="entry name" value="AAA"/>
    <property type="match status" value="2"/>
</dbReference>
<dbReference type="SUPFAM" id="SSF52540">
    <property type="entry name" value="P-loop containing nucleoside triphosphate hydrolases"/>
    <property type="match status" value="2"/>
</dbReference>
<dbReference type="Proteomes" id="UP000326336">
    <property type="component" value="Unassembled WGS sequence"/>
</dbReference>
<dbReference type="PANTHER" id="PTHR43297:SF2">
    <property type="entry name" value="DIPEPTIDE TRANSPORT ATP-BINDING PROTEIN DPPD"/>
    <property type="match status" value="1"/>
</dbReference>
<comment type="similarity">
    <text evidence="2">Belongs to the ABC transporter superfamily.</text>
</comment>
<dbReference type="GO" id="GO:0015833">
    <property type="term" value="P:peptide transport"/>
    <property type="evidence" value="ECO:0007669"/>
    <property type="project" value="InterPro"/>
</dbReference>
<proteinExistence type="inferred from homology"/>
<dbReference type="NCBIfam" id="NF008453">
    <property type="entry name" value="PRK11308.1"/>
    <property type="match status" value="3"/>
</dbReference>
<feature type="region of interest" description="Disordered" evidence="8">
    <location>
        <begin position="317"/>
        <end position="339"/>
    </location>
</feature>
<dbReference type="OrthoDB" id="4008250at2"/>
<dbReference type="InterPro" id="IPR013563">
    <property type="entry name" value="Oligopep_ABC_C"/>
</dbReference>
<keyword evidence="5" id="KW-0547">Nucleotide-binding</keyword>
<evidence type="ECO:0000256" key="8">
    <source>
        <dbReference type="SAM" id="MobiDB-lite"/>
    </source>
</evidence>
<evidence type="ECO:0000313" key="11">
    <source>
        <dbReference type="Proteomes" id="UP000326336"/>
    </source>
</evidence>
<evidence type="ECO:0000256" key="2">
    <source>
        <dbReference type="ARBA" id="ARBA00005417"/>
    </source>
</evidence>
<organism evidence="10 11">
    <name type="scientific">Bifidobacterium jacchi</name>
    <dbReference type="NCBI Taxonomy" id="2490545"/>
    <lineage>
        <taxon>Bacteria</taxon>
        <taxon>Bacillati</taxon>
        <taxon>Actinomycetota</taxon>
        <taxon>Actinomycetes</taxon>
        <taxon>Bifidobacteriales</taxon>
        <taxon>Bifidobacteriaceae</taxon>
        <taxon>Bifidobacterium</taxon>
    </lineage>
</organism>
<dbReference type="Gene3D" id="3.40.50.300">
    <property type="entry name" value="P-loop containing nucleotide triphosphate hydrolases"/>
    <property type="match status" value="2"/>
</dbReference>
<dbReference type="PANTHER" id="PTHR43297">
    <property type="entry name" value="OLIGOPEPTIDE TRANSPORT ATP-BINDING PROTEIN APPD"/>
    <property type="match status" value="1"/>
</dbReference>
<evidence type="ECO:0000256" key="6">
    <source>
        <dbReference type="ARBA" id="ARBA00022840"/>
    </source>
</evidence>
<evidence type="ECO:0000256" key="3">
    <source>
        <dbReference type="ARBA" id="ARBA00022448"/>
    </source>
</evidence>
<comment type="caution">
    <text evidence="10">The sequence shown here is derived from an EMBL/GenBank/DDBJ whole genome shotgun (WGS) entry which is preliminary data.</text>
</comment>
<gene>
    <name evidence="10" type="ORF">EHS19_07705</name>
</gene>
<dbReference type="Pfam" id="PF08352">
    <property type="entry name" value="oligo_HPY"/>
    <property type="match status" value="2"/>
</dbReference>
<dbReference type="AlphaFoldDB" id="A0A5N5RGH7"/>
<keyword evidence="3" id="KW-0813">Transport</keyword>
<keyword evidence="11" id="KW-1185">Reference proteome</keyword>
<evidence type="ECO:0000256" key="7">
    <source>
        <dbReference type="ARBA" id="ARBA00023136"/>
    </source>
</evidence>
<dbReference type="InterPro" id="IPR003593">
    <property type="entry name" value="AAA+_ATPase"/>
</dbReference>
<dbReference type="InterPro" id="IPR027417">
    <property type="entry name" value="P-loop_NTPase"/>
</dbReference>
<sequence length="603" mass="64349">MSEPRAIVTVDGLSVSFDDREVTHGVSLKLYPGRITALVGESGSGKSVTAMALPRLDPSVATVRGHAYLDATAGDAAGSAGAAGSTGAAVDAGDSAAVDVTASDRAAAADRGDTRHDDIDLLAADAPLQRIRGEYIGTVFQEPSTAFNPVFTLGMQVAESLKYHQKGLTAAQRKQKVLAQLREVGLDDAERVWSSYPHQLSGGQLQRVMIAMAIINRPKVLIADEPTTALDVTTQKAILTLIARLAKELDLAVLLITHDMGVVWQAAQDMYVMHDGVIVEQGSVDRVFRNPADDYTRMLLAAVPRLRVVEHVAERVAERDSGEEGSGDARDAGDDGGARDAGGELSVLGDAKRIAVVQDVSVSYKSGTFAVEHISFDLAVGRTRALVGESGAGKTTIAKVISGQLAPTLGSVLIEGQDLAKAHGRRKRGILSHMGYVFQDSGSALNPRKTVAWSIAEPMSVQGGFSEAERRARVLELLDQVELPADVADRFPHQLSGGQRQRVGIARALSLNPSLLIADEPTSSLDVTVQRRVLDLLRRLQQEHGFACLFITHDLGIVQEVSDVITVLRHGRIVESGATDRVLNDPQAEYTRTLLDASPKIDL</sequence>
<comment type="subcellular location">
    <subcellularLocation>
        <location evidence="1">Cell membrane</location>
        <topology evidence="1">Peripheral membrane protein</topology>
    </subcellularLocation>
</comment>
<evidence type="ECO:0000256" key="4">
    <source>
        <dbReference type="ARBA" id="ARBA00022475"/>
    </source>
</evidence>
<name>A0A5N5RGH7_9BIFI</name>
<feature type="domain" description="ABC transporter" evidence="9">
    <location>
        <begin position="8"/>
        <end position="300"/>
    </location>
</feature>
<protein>
    <submittedName>
        <fullName evidence="10">ABC transporter ATP-binding protein</fullName>
    </submittedName>
</protein>
<dbReference type="PROSITE" id="PS00211">
    <property type="entry name" value="ABC_TRANSPORTER_1"/>
    <property type="match status" value="2"/>
</dbReference>
<feature type="domain" description="ABC transporter" evidence="9">
    <location>
        <begin position="355"/>
        <end position="595"/>
    </location>
</feature>
<dbReference type="InterPro" id="IPR003439">
    <property type="entry name" value="ABC_transporter-like_ATP-bd"/>
</dbReference>
<evidence type="ECO:0000313" key="10">
    <source>
        <dbReference type="EMBL" id="KAB5606367.1"/>
    </source>
</evidence>
<dbReference type="InterPro" id="IPR050388">
    <property type="entry name" value="ABC_Ni/Peptide_Import"/>
</dbReference>
<dbReference type="CDD" id="cd03257">
    <property type="entry name" value="ABC_NikE_OppD_transporters"/>
    <property type="match status" value="2"/>
</dbReference>
<dbReference type="InterPro" id="IPR017871">
    <property type="entry name" value="ABC_transporter-like_CS"/>
</dbReference>
<keyword evidence="7" id="KW-0472">Membrane</keyword>
<dbReference type="Pfam" id="PF00005">
    <property type="entry name" value="ABC_tran"/>
    <property type="match status" value="3"/>
</dbReference>
<accession>A0A5N5RGH7</accession>
<dbReference type="EMBL" id="RQSP01000027">
    <property type="protein sequence ID" value="KAB5606367.1"/>
    <property type="molecule type" value="Genomic_DNA"/>
</dbReference>
<dbReference type="RefSeq" id="WP_151917184.1">
    <property type="nucleotide sequence ID" value="NZ_RQSP01000027.1"/>
</dbReference>
<evidence type="ECO:0000256" key="1">
    <source>
        <dbReference type="ARBA" id="ARBA00004202"/>
    </source>
</evidence>
<dbReference type="PROSITE" id="PS50893">
    <property type="entry name" value="ABC_TRANSPORTER_2"/>
    <property type="match status" value="2"/>
</dbReference>
<evidence type="ECO:0000259" key="9">
    <source>
        <dbReference type="PROSITE" id="PS50893"/>
    </source>
</evidence>
<evidence type="ECO:0000256" key="5">
    <source>
        <dbReference type="ARBA" id="ARBA00022741"/>
    </source>
</evidence>
<dbReference type="GO" id="GO:0005524">
    <property type="term" value="F:ATP binding"/>
    <property type="evidence" value="ECO:0007669"/>
    <property type="project" value="UniProtKB-KW"/>
</dbReference>
<dbReference type="GO" id="GO:0016887">
    <property type="term" value="F:ATP hydrolysis activity"/>
    <property type="evidence" value="ECO:0007669"/>
    <property type="project" value="InterPro"/>
</dbReference>
<dbReference type="GO" id="GO:0005886">
    <property type="term" value="C:plasma membrane"/>
    <property type="evidence" value="ECO:0007669"/>
    <property type="project" value="UniProtKB-SubCell"/>
</dbReference>
<reference evidence="10 11" key="1">
    <citation type="journal article" date="2019" name="Int. J. Syst. Evol. Microbiol.">
        <title>Bifidobacterium jacchi sp. nov., isolated from the faeces of a baby common marmoset (Callithrix jacchus).</title>
        <authorList>
            <person name="Modesto M."/>
            <person name="Watanabe K."/>
            <person name="Arita M."/>
            <person name="Satti M."/>
            <person name="Oki K."/>
            <person name="Sciavilla P."/>
            <person name="Patavino C."/>
            <person name="Camma C."/>
            <person name="Michelini S."/>
            <person name="Sgorbati B."/>
            <person name="Mattarelli P."/>
        </authorList>
    </citation>
    <scope>NUCLEOTIDE SEQUENCE [LARGE SCALE GENOMIC DNA]</scope>
    <source>
        <strain evidence="10 11">MRM 9.3</strain>
    </source>
</reference>